<keyword evidence="4" id="KW-0227">DNA damage</keyword>
<organism evidence="11 12">
    <name type="scientific">Candidatus Roizmanbacteria bacterium CG_4_10_14_0_8_um_filter_33_9</name>
    <dbReference type="NCBI Taxonomy" id="1974826"/>
    <lineage>
        <taxon>Bacteria</taxon>
        <taxon>Candidatus Roizmaniibacteriota</taxon>
    </lineage>
</organism>
<dbReference type="Gene3D" id="1.10.340.30">
    <property type="entry name" value="Hypothetical protein, domain 2"/>
    <property type="match status" value="1"/>
</dbReference>
<comment type="cofactor">
    <cofactor evidence="1">
        <name>[4Fe-4S] cluster</name>
        <dbReference type="ChEBI" id="CHEBI:49883"/>
    </cofactor>
</comment>
<protein>
    <submittedName>
        <fullName evidence="11">Endonuclease III</fullName>
    </submittedName>
</protein>
<comment type="caution">
    <text evidence="11">The sequence shown here is derived from an EMBL/GenBank/DDBJ whole genome shotgun (WGS) entry which is preliminary data.</text>
</comment>
<evidence type="ECO:0000256" key="5">
    <source>
        <dbReference type="ARBA" id="ARBA00022801"/>
    </source>
</evidence>
<dbReference type="GO" id="GO:0046872">
    <property type="term" value="F:metal ion binding"/>
    <property type="evidence" value="ECO:0007669"/>
    <property type="project" value="UniProtKB-KW"/>
</dbReference>
<dbReference type="InterPro" id="IPR044298">
    <property type="entry name" value="MIG/MutY"/>
</dbReference>
<dbReference type="Pfam" id="PF00730">
    <property type="entry name" value="HhH-GPD"/>
    <property type="match status" value="1"/>
</dbReference>
<evidence type="ECO:0000313" key="11">
    <source>
        <dbReference type="EMBL" id="PIY72478.1"/>
    </source>
</evidence>
<dbReference type="Gene3D" id="1.10.1670.10">
    <property type="entry name" value="Helix-hairpin-Helix base-excision DNA repair enzymes (C-terminal)"/>
    <property type="match status" value="1"/>
</dbReference>
<gene>
    <name evidence="11" type="ORF">COY87_00725</name>
</gene>
<evidence type="ECO:0000256" key="7">
    <source>
        <dbReference type="ARBA" id="ARBA00023014"/>
    </source>
</evidence>
<dbReference type="GO" id="GO:0035485">
    <property type="term" value="F:adenine/guanine mispair binding"/>
    <property type="evidence" value="ECO:0007669"/>
    <property type="project" value="TreeGrafter"/>
</dbReference>
<keyword evidence="9" id="KW-0326">Glycosidase</keyword>
<accession>A0A2M7QKD8</accession>
<dbReference type="PANTHER" id="PTHR42944:SF1">
    <property type="entry name" value="ADENINE DNA GLYCOSYLASE"/>
    <property type="match status" value="1"/>
</dbReference>
<dbReference type="Proteomes" id="UP000229401">
    <property type="component" value="Unassembled WGS sequence"/>
</dbReference>
<evidence type="ECO:0000256" key="6">
    <source>
        <dbReference type="ARBA" id="ARBA00023004"/>
    </source>
</evidence>
<dbReference type="GO" id="GO:0051536">
    <property type="term" value="F:iron-sulfur cluster binding"/>
    <property type="evidence" value="ECO:0007669"/>
    <property type="project" value="UniProtKB-KW"/>
</dbReference>
<dbReference type="AlphaFoldDB" id="A0A2M7QKD8"/>
<dbReference type="GO" id="GO:0006284">
    <property type="term" value="P:base-excision repair"/>
    <property type="evidence" value="ECO:0007669"/>
    <property type="project" value="InterPro"/>
</dbReference>
<dbReference type="PROSITE" id="PS01155">
    <property type="entry name" value="ENDONUCLEASE_III_2"/>
    <property type="match status" value="1"/>
</dbReference>
<keyword evidence="8" id="KW-0234">DNA repair</keyword>
<keyword evidence="11" id="KW-0255">Endonuclease</keyword>
<dbReference type="GO" id="GO:0034039">
    <property type="term" value="F:8-oxo-7,8-dihydroguanine DNA N-glycosylase activity"/>
    <property type="evidence" value="ECO:0007669"/>
    <property type="project" value="TreeGrafter"/>
</dbReference>
<dbReference type="PANTHER" id="PTHR42944">
    <property type="entry name" value="ADENINE DNA GLYCOSYLASE"/>
    <property type="match status" value="1"/>
</dbReference>
<keyword evidence="11" id="KW-0540">Nuclease</keyword>
<keyword evidence="3" id="KW-0479">Metal-binding</keyword>
<dbReference type="InterPro" id="IPR004036">
    <property type="entry name" value="Endonuclease-III-like_CS2"/>
</dbReference>
<evidence type="ECO:0000313" key="12">
    <source>
        <dbReference type="Proteomes" id="UP000229401"/>
    </source>
</evidence>
<feature type="domain" description="HhH-GPD" evidence="10">
    <location>
        <begin position="42"/>
        <end position="199"/>
    </location>
</feature>
<dbReference type="InterPro" id="IPR023170">
    <property type="entry name" value="HhH_base_excis_C"/>
</dbReference>
<dbReference type="GO" id="GO:0006298">
    <property type="term" value="P:mismatch repair"/>
    <property type="evidence" value="ECO:0007669"/>
    <property type="project" value="TreeGrafter"/>
</dbReference>
<sequence>MKKNKKHEKFIDTVWKYYVKNKRDLPWRKTTDPYQIFVSEVMLQQTQVSRVLIKYPFFINQFPTFKQLAQASITEVLKTWQGMGYNRRALYLKKAASIIINQYNGIVPDDPVILDTLPGVGEATACSIVAFAYNKPTVFIETNIRRVFIYHFFEDRKLFTLRGIDGKVDDREILSLVEQTLDHDNPREWYWAFMDYGSYLGKTGENPNKKSKHYTIQTQFEGSDRQIRGKILKLLLEHRRTEQEMIEELKVKKKRVKSILDSLEKEGFTLKKNDIYCLVN</sequence>
<evidence type="ECO:0000256" key="2">
    <source>
        <dbReference type="ARBA" id="ARBA00008343"/>
    </source>
</evidence>
<dbReference type="GO" id="GO:0000701">
    <property type="term" value="F:purine-specific mismatch base pair DNA N-glycosylase activity"/>
    <property type="evidence" value="ECO:0007669"/>
    <property type="project" value="TreeGrafter"/>
</dbReference>
<evidence type="ECO:0000256" key="3">
    <source>
        <dbReference type="ARBA" id="ARBA00022723"/>
    </source>
</evidence>
<dbReference type="GO" id="GO:0032357">
    <property type="term" value="F:oxidized purine DNA binding"/>
    <property type="evidence" value="ECO:0007669"/>
    <property type="project" value="TreeGrafter"/>
</dbReference>
<dbReference type="InterPro" id="IPR011257">
    <property type="entry name" value="DNA_glycosylase"/>
</dbReference>
<evidence type="ECO:0000256" key="9">
    <source>
        <dbReference type="ARBA" id="ARBA00023295"/>
    </source>
</evidence>
<keyword evidence="6" id="KW-0408">Iron</keyword>
<keyword evidence="7" id="KW-0411">Iron-sulfur</keyword>
<dbReference type="EMBL" id="PFLI01000024">
    <property type="protein sequence ID" value="PIY72478.1"/>
    <property type="molecule type" value="Genomic_DNA"/>
</dbReference>
<evidence type="ECO:0000256" key="4">
    <source>
        <dbReference type="ARBA" id="ARBA00022763"/>
    </source>
</evidence>
<reference evidence="12" key="1">
    <citation type="submission" date="2017-09" db="EMBL/GenBank/DDBJ databases">
        <title>Depth-based differentiation of microbial function through sediment-hosted aquifers and enrichment of novel symbionts in the deep terrestrial subsurface.</title>
        <authorList>
            <person name="Probst A.J."/>
            <person name="Ladd B."/>
            <person name="Jarett J.K."/>
            <person name="Geller-Mcgrath D.E."/>
            <person name="Sieber C.M.K."/>
            <person name="Emerson J.B."/>
            <person name="Anantharaman K."/>
            <person name="Thomas B.C."/>
            <person name="Malmstrom R."/>
            <person name="Stieglmeier M."/>
            <person name="Klingl A."/>
            <person name="Woyke T."/>
            <person name="Ryan C.M."/>
            <person name="Banfield J.F."/>
        </authorList>
    </citation>
    <scope>NUCLEOTIDE SEQUENCE [LARGE SCALE GENOMIC DNA]</scope>
</reference>
<evidence type="ECO:0000256" key="1">
    <source>
        <dbReference type="ARBA" id="ARBA00001966"/>
    </source>
</evidence>
<name>A0A2M7QKD8_9BACT</name>
<dbReference type="CDD" id="cd00056">
    <property type="entry name" value="ENDO3c"/>
    <property type="match status" value="1"/>
</dbReference>
<proteinExistence type="inferred from homology"/>
<evidence type="ECO:0000259" key="10">
    <source>
        <dbReference type="SMART" id="SM00478"/>
    </source>
</evidence>
<dbReference type="InterPro" id="IPR003265">
    <property type="entry name" value="HhH-GPD_domain"/>
</dbReference>
<dbReference type="SMART" id="SM00478">
    <property type="entry name" value="ENDO3c"/>
    <property type="match status" value="1"/>
</dbReference>
<dbReference type="SUPFAM" id="SSF48150">
    <property type="entry name" value="DNA-glycosylase"/>
    <property type="match status" value="1"/>
</dbReference>
<dbReference type="GO" id="GO:0004519">
    <property type="term" value="F:endonuclease activity"/>
    <property type="evidence" value="ECO:0007669"/>
    <property type="project" value="UniProtKB-KW"/>
</dbReference>
<keyword evidence="5" id="KW-0378">Hydrolase</keyword>
<comment type="similarity">
    <text evidence="2">Belongs to the Nth/MutY family.</text>
</comment>
<evidence type="ECO:0000256" key="8">
    <source>
        <dbReference type="ARBA" id="ARBA00023204"/>
    </source>
</evidence>